<evidence type="ECO:0008006" key="4">
    <source>
        <dbReference type="Google" id="ProtNLM"/>
    </source>
</evidence>
<dbReference type="InParanoid" id="A0A2P5EZC7"/>
<dbReference type="EMBL" id="JXTC01000079">
    <property type="protein sequence ID" value="PON90880.1"/>
    <property type="molecule type" value="Genomic_DNA"/>
</dbReference>
<evidence type="ECO:0000313" key="2">
    <source>
        <dbReference type="EMBL" id="PON90880.1"/>
    </source>
</evidence>
<feature type="transmembrane region" description="Helical" evidence="1">
    <location>
        <begin position="41"/>
        <end position="59"/>
    </location>
</feature>
<dbReference type="OrthoDB" id="10381968at2759"/>
<keyword evidence="1" id="KW-1133">Transmembrane helix</keyword>
<keyword evidence="1" id="KW-0812">Transmembrane</keyword>
<proteinExistence type="predicted"/>
<accession>A0A2P5EZC7</accession>
<evidence type="ECO:0000256" key="1">
    <source>
        <dbReference type="SAM" id="Phobius"/>
    </source>
</evidence>
<dbReference type="AlphaFoldDB" id="A0A2P5EZC7"/>
<keyword evidence="3" id="KW-1185">Reference proteome</keyword>
<sequence>MLFNSIIRPQTKKATVHEPNTNRPKSHNNNEITSFKNYPDCFFVFLSINICVFIYYMTYEVDVFPNTITTWTAYKPHEMVQPCQETKIDKLNQVRPKLTTKNKNCSISMLFLG</sequence>
<reference evidence="3" key="1">
    <citation type="submission" date="2016-06" db="EMBL/GenBank/DDBJ databases">
        <title>Parallel loss of symbiosis genes in relatives of nitrogen-fixing non-legume Parasponia.</title>
        <authorList>
            <person name="Van Velzen R."/>
            <person name="Holmer R."/>
            <person name="Bu F."/>
            <person name="Rutten L."/>
            <person name="Van Zeijl A."/>
            <person name="Liu W."/>
            <person name="Santuari L."/>
            <person name="Cao Q."/>
            <person name="Sharma T."/>
            <person name="Shen D."/>
            <person name="Roswanjaya Y."/>
            <person name="Wardhani T."/>
            <person name="Kalhor M.S."/>
            <person name="Jansen J."/>
            <person name="Van den Hoogen J."/>
            <person name="Gungor B."/>
            <person name="Hartog M."/>
            <person name="Hontelez J."/>
            <person name="Verver J."/>
            <person name="Yang W.-C."/>
            <person name="Schijlen E."/>
            <person name="Repin R."/>
            <person name="Schilthuizen M."/>
            <person name="Schranz E."/>
            <person name="Heidstra R."/>
            <person name="Miyata K."/>
            <person name="Fedorova E."/>
            <person name="Kohlen W."/>
            <person name="Bisseling T."/>
            <person name="Smit S."/>
            <person name="Geurts R."/>
        </authorList>
    </citation>
    <scope>NUCLEOTIDE SEQUENCE [LARGE SCALE GENOMIC DNA]</scope>
    <source>
        <strain evidence="3">cv. RG33-2</strain>
    </source>
</reference>
<organism evidence="2 3">
    <name type="scientific">Trema orientale</name>
    <name type="common">Charcoal tree</name>
    <name type="synonym">Celtis orientalis</name>
    <dbReference type="NCBI Taxonomy" id="63057"/>
    <lineage>
        <taxon>Eukaryota</taxon>
        <taxon>Viridiplantae</taxon>
        <taxon>Streptophyta</taxon>
        <taxon>Embryophyta</taxon>
        <taxon>Tracheophyta</taxon>
        <taxon>Spermatophyta</taxon>
        <taxon>Magnoliopsida</taxon>
        <taxon>eudicotyledons</taxon>
        <taxon>Gunneridae</taxon>
        <taxon>Pentapetalae</taxon>
        <taxon>rosids</taxon>
        <taxon>fabids</taxon>
        <taxon>Rosales</taxon>
        <taxon>Cannabaceae</taxon>
        <taxon>Trema</taxon>
    </lineage>
</organism>
<comment type="caution">
    <text evidence="2">The sequence shown here is derived from an EMBL/GenBank/DDBJ whole genome shotgun (WGS) entry which is preliminary data.</text>
</comment>
<evidence type="ECO:0000313" key="3">
    <source>
        <dbReference type="Proteomes" id="UP000237000"/>
    </source>
</evidence>
<dbReference type="Proteomes" id="UP000237000">
    <property type="component" value="Unassembled WGS sequence"/>
</dbReference>
<name>A0A2P5EZC7_TREOI</name>
<keyword evidence="1" id="KW-0472">Membrane</keyword>
<protein>
    <recommendedName>
        <fullName evidence="4">Transmembrane protein</fullName>
    </recommendedName>
</protein>
<gene>
    <name evidence="2" type="ORF">TorRG33x02_132860</name>
</gene>